<evidence type="ECO:0000313" key="3">
    <source>
        <dbReference type="EMBL" id="GEU90343.1"/>
    </source>
</evidence>
<dbReference type="Pfam" id="PF00385">
    <property type="entry name" value="Chromo"/>
    <property type="match status" value="1"/>
</dbReference>
<dbReference type="InterPro" id="IPR056924">
    <property type="entry name" value="SH3_Tf2-1"/>
</dbReference>
<organism evidence="3">
    <name type="scientific">Tanacetum cinerariifolium</name>
    <name type="common">Dalmatian daisy</name>
    <name type="synonym">Chrysanthemum cinerariifolium</name>
    <dbReference type="NCBI Taxonomy" id="118510"/>
    <lineage>
        <taxon>Eukaryota</taxon>
        <taxon>Viridiplantae</taxon>
        <taxon>Streptophyta</taxon>
        <taxon>Embryophyta</taxon>
        <taxon>Tracheophyta</taxon>
        <taxon>Spermatophyta</taxon>
        <taxon>Magnoliopsida</taxon>
        <taxon>eudicotyledons</taxon>
        <taxon>Gunneridae</taxon>
        <taxon>Pentapetalae</taxon>
        <taxon>asterids</taxon>
        <taxon>campanulids</taxon>
        <taxon>Asterales</taxon>
        <taxon>Asteraceae</taxon>
        <taxon>Asteroideae</taxon>
        <taxon>Anthemideae</taxon>
        <taxon>Anthemidinae</taxon>
        <taxon>Tanacetum</taxon>
    </lineage>
</organism>
<dbReference type="PANTHER" id="PTHR46148">
    <property type="entry name" value="CHROMO DOMAIN-CONTAINING PROTEIN"/>
    <property type="match status" value="1"/>
</dbReference>
<feature type="domain" description="Tf2-1-like SH3-like" evidence="2">
    <location>
        <begin position="176"/>
        <end position="209"/>
    </location>
</feature>
<dbReference type="PANTHER" id="PTHR46148:SF52">
    <property type="entry name" value="OS04G0603800 PROTEIN"/>
    <property type="match status" value="1"/>
</dbReference>
<dbReference type="InterPro" id="IPR016197">
    <property type="entry name" value="Chromo-like_dom_sf"/>
</dbReference>
<dbReference type="EMBL" id="BKCJ010010165">
    <property type="protein sequence ID" value="GEU90343.1"/>
    <property type="molecule type" value="Genomic_DNA"/>
</dbReference>
<dbReference type="Pfam" id="PF24626">
    <property type="entry name" value="SH3_Tf2-1"/>
    <property type="match status" value="1"/>
</dbReference>
<sequence length="283" mass="32945">MGFDFAIVYKKCVDNVIVDALSRMHNPAELLSIIDSSTITTDLYNRIVDSWEHDQAMKALISKLQSSSNHQGHYTWRSQQLRRKWKLMTKMRKEVKQFVRDCEICQRYKPNLEAYPGVWNATLVYEKPPPVHIPYVRRESKVDLVDKTLSEKEAVVDTLKFHISRAQSRMKSHADKVIQRIGQVAYKLKLPHDYRIHNVFHVSQLKKCRHPSPNQICRNLPPFDNNGVFLMKPVAILDRRMARKGNGVEVYVLVQWANGTNEDATWESMTDLQAKFSNFDCTV</sequence>
<protein>
    <submittedName>
        <fullName evidence="3">Uncharacterized protein</fullName>
    </submittedName>
</protein>
<dbReference type="Gene3D" id="2.40.50.40">
    <property type="match status" value="1"/>
</dbReference>
<gene>
    <name evidence="3" type="ORF">Tci_062321</name>
</gene>
<evidence type="ECO:0000259" key="1">
    <source>
        <dbReference type="Pfam" id="PF00385"/>
    </source>
</evidence>
<reference evidence="3" key="1">
    <citation type="journal article" date="2019" name="Sci. Rep.">
        <title>Draft genome of Tanacetum cinerariifolium, the natural source of mosquito coil.</title>
        <authorList>
            <person name="Yamashiro T."/>
            <person name="Shiraishi A."/>
            <person name="Satake H."/>
            <person name="Nakayama K."/>
        </authorList>
    </citation>
    <scope>NUCLEOTIDE SEQUENCE</scope>
</reference>
<dbReference type="InterPro" id="IPR023780">
    <property type="entry name" value="Chromo_domain"/>
</dbReference>
<dbReference type="AlphaFoldDB" id="A0A6L2NW02"/>
<proteinExistence type="predicted"/>
<evidence type="ECO:0000259" key="2">
    <source>
        <dbReference type="Pfam" id="PF24626"/>
    </source>
</evidence>
<comment type="caution">
    <text evidence="3">The sequence shown here is derived from an EMBL/GenBank/DDBJ whole genome shotgun (WGS) entry which is preliminary data.</text>
</comment>
<name>A0A6L2NW02_TANCI</name>
<accession>A0A6L2NW02</accession>
<dbReference type="SUPFAM" id="SSF54160">
    <property type="entry name" value="Chromo domain-like"/>
    <property type="match status" value="1"/>
</dbReference>
<feature type="domain" description="Chromo" evidence="1">
    <location>
        <begin position="234"/>
        <end position="277"/>
    </location>
</feature>